<comment type="caution">
    <text evidence="1">The sequence shown here is derived from an EMBL/GenBank/DDBJ whole genome shotgun (WGS) entry which is preliminary data.</text>
</comment>
<evidence type="ECO:0000313" key="1">
    <source>
        <dbReference type="EMBL" id="KAL0306682.1"/>
    </source>
</evidence>
<reference evidence="1" key="2">
    <citation type="journal article" date="2024" name="Plant">
        <title>Genomic evolution and insights into agronomic trait innovations of Sesamum species.</title>
        <authorList>
            <person name="Miao H."/>
            <person name="Wang L."/>
            <person name="Qu L."/>
            <person name="Liu H."/>
            <person name="Sun Y."/>
            <person name="Le M."/>
            <person name="Wang Q."/>
            <person name="Wei S."/>
            <person name="Zheng Y."/>
            <person name="Lin W."/>
            <person name="Duan Y."/>
            <person name="Cao H."/>
            <person name="Xiong S."/>
            <person name="Wang X."/>
            <person name="Wei L."/>
            <person name="Li C."/>
            <person name="Ma Q."/>
            <person name="Ju M."/>
            <person name="Zhao R."/>
            <person name="Li G."/>
            <person name="Mu C."/>
            <person name="Tian Q."/>
            <person name="Mei H."/>
            <person name="Zhang T."/>
            <person name="Gao T."/>
            <person name="Zhang H."/>
        </authorList>
    </citation>
    <scope>NUCLEOTIDE SEQUENCE</scope>
    <source>
        <strain evidence="1">G02</strain>
    </source>
</reference>
<protein>
    <submittedName>
        <fullName evidence="1">Uncharacterized protein</fullName>
    </submittedName>
</protein>
<accession>A0AAW2KKL0</accession>
<organism evidence="1">
    <name type="scientific">Sesamum radiatum</name>
    <name type="common">Black benniseed</name>
    <dbReference type="NCBI Taxonomy" id="300843"/>
    <lineage>
        <taxon>Eukaryota</taxon>
        <taxon>Viridiplantae</taxon>
        <taxon>Streptophyta</taxon>
        <taxon>Embryophyta</taxon>
        <taxon>Tracheophyta</taxon>
        <taxon>Spermatophyta</taxon>
        <taxon>Magnoliopsida</taxon>
        <taxon>eudicotyledons</taxon>
        <taxon>Gunneridae</taxon>
        <taxon>Pentapetalae</taxon>
        <taxon>asterids</taxon>
        <taxon>lamiids</taxon>
        <taxon>Lamiales</taxon>
        <taxon>Pedaliaceae</taxon>
        <taxon>Sesamum</taxon>
    </lineage>
</organism>
<dbReference type="AlphaFoldDB" id="A0AAW2KKL0"/>
<dbReference type="EMBL" id="JACGWJ010000028">
    <property type="protein sequence ID" value="KAL0306682.1"/>
    <property type="molecule type" value="Genomic_DNA"/>
</dbReference>
<gene>
    <name evidence="1" type="ORF">Sradi_6085500</name>
</gene>
<name>A0AAW2KKL0_SESRA</name>
<reference evidence="1" key="1">
    <citation type="submission" date="2020-06" db="EMBL/GenBank/DDBJ databases">
        <authorList>
            <person name="Li T."/>
            <person name="Hu X."/>
            <person name="Zhang T."/>
            <person name="Song X."/>
            <person name="Zhang H."/>
            <person name="Dai N."/>
            <person name="Sheng W."/>
            <person name="Hou X."/>
            <person name="Wei L."/>
        </authorList>
    </citation>
    <scope>NUCLEOTIDE SEQUENCE</scope>
    <source>
        <strain evidence="1">G02</strain>
        <tissue evidence="1">Leaf</tissue>
    </source>
</reference>
<sequence length="55" mass="5714">MGAMVMAAAPHRRAMASHEQEGDGDVTLFLYLDAIAPICEGGGWGGNGGARRRLA</sequence>
<proteinExistence type="predicted"/>